<dbReference type="Pfam" id="PF14602">
    <property type="entry name" value="Hexapep_2"/>
    <property type="match status" value="1"/>
</dbReference>
<reference evidence="1" key="1">
    <citation type="submission" date="2020-10" db="EMBL/GenBank/DDBJ databases">
        <authorList>
            <person name="Castelo-Branco R."/>
            <person name="Eusebio N."/>
            <person name="Adriana R."/>
            <person name="Vieira A."/>
            <person name="Brugerolle De Fraissinette N."/>
            <person name="Rezende De Castro R."/>
            <person name="Schneider M.P."/>
            <person name="Vasconcelos V."/>
            <person name="Leao P.N."/>
        </authorList>
    </citation>
    <scope>NUCLEOTIDE SEQUENCE</scope>
    <source>
        <strain evidence="1">LEGE 11479</strain>
    </source>
</reference>
<dbReference type="InterPro" id="IPR001451">
    <property type="entry name" value="Hexapep"/>
</dbReference>
<dbReference type="RefSeq" id="WP_193994943.1">
    <property type="nucleotide sequence ID" value="NZ_JADEXP010000225.1"/>
</dbReference>
<dbReference type="GO" id="GO:0016746">
    <property type="term" value="F:acyltransferase activity"/>
    <property type="evidence" value="ECO:0007669"/>
    <property type="project" value="UniProtKB-KW"/>
</dbReference>
<dbReference type="InterPro" id="IPR011004">
    <property type="entry name" value="Trimer_LpxA-like_sf"/>
</dbReference>
<dbReference type="Gene3D" id="2.160.10.10">
    <property type="entry name" value="Hexapeptide repeat proteins"/>
    <property type="match status" value="2"/>
</dbReference>
<evidence type="ECO:0000313" key="1">
    <source>
        <dbReference type="EMBL" id="MBE9069025.1"/>
    </source>
</evidence>
<dbReference type="SUPFAM" id="SSF51161">
    <property type="entry name" value="Trimeric LpxA-like enzymes"/>
    <property type="match status" value="2"/>
</dbReference>
<protein>
    <submittedName>
        <fullName evidence="1">Acyltransferase</fullName>
    </submittedName>
</protein>
<keyword evidence="1" id="KW-0808">Transferase</keyword>
<dbReference type="GO" id="GO:0031470">
    <property type="term" value="C:carboxysome"/>
    <property type="evidence" value="ECO:0007669"/>
    <property type="project" value="UniProtKB-ARBA"/>
</dbReference>
<gene>
    <name evidence="1" type="ORF">IQ260_20480</name>
</gene>
<dbReference type="CDD" id="cd04647">
    <property type="entry name" value="LbH_MAT_like"/>
    <property type="match status" value="1"/>
</dbReference>
<dbReference type="EMBL" id="JADEXP010000225">
    <property type="protein sequence ID" value="MBE9069025.1"/>
    <property type="molecule type" value="Genomic_DNA"/>
</dbReference>
<proteinExistence type="predicted"/>
<dbReference type="GO" id="GO:0043886">
    <property type="term" value="F:structural constituent of carboxysome shell"/>
    <property type="evidence" value="ECO:0007669"/>
    <property type="project" value="UniProtKB-ARBA"/>
</dbReference>
<comment type="caution">
    <text evidence="1">The sequence shown here is derived from an EMBL/GenBank/DDBJ whole genome shotgun (WGS) entry which is preliminary data.</text>
</comment>
<dbReference type="InterPro" id="IPR051159">
    <property type="entry name" value="Hexapeptide_acetyltransf"/>
</dbReference>
<evidence type="ECO:0000313" key="2">
    <source>
        <dbReference type="Proteomes" id="UP000615026"/>
    </source>
</evidence>
<accession>A0A928ZX28</accession>
<organism evidence="1 2">
    <name type="scientific">Leptolyngbya cf. ectocarpi LEGE 11479</name>
    <dbReference type="NCBI Taxonomy" id="1828722"/>
    <lineage>
        <taxon>Bacteria</taxon>
        <taxon>Bacillati</taxon>
        <taxon>Cyanobacteriota</taxon>
        <taxon>Cyanophyceae</taxon>
        <taxon>Leptolyngbyales</taxon>
        <taxon>Leptolyngbyaceae</taxon>
        <taxon>Leptolyngbya group</taxon>
        <taxon>Leptolyngbya</taxon>
    </lineage>
</organism>
<dbReference type="PANTHER" id="PTHR23416">
    <property type="entry name" value="SIALIC ACID SYNTHASE-RELATED"/>
    <property type="match status" value="1"/>
</dbReference>
<keyword evidence="1" id="KW-0012">Acyltransferase</keyword>
<keyword evidence="2" id="KW-1185">Reference proteome</keyword>
<dbReference type="Proteomes" id="UP000615026">
    <property type="component" value="Unassembled WGS sequence"/>
</dbReference>
<name>A0A928ZX28_LEPEC</name>
<dbReference type="AlphaFoldDB" id="A0A928ZX28"/>
<sequence>MVSSPDSKRIDKVPLSEQLSSGSALARYQAKVLGNTNLLSLLIYELLTFFFGDLSGSLGYVLRKKFYPKLFKHVGSGAIFGKGLTLRCPGRITLGDGVAIDDYSLLDASGAGMTLGNQVIVSRNCVIQGKTAAVTIGDRTDIGCNTIISSSGGITIGQSVLIAGNCYIGGGRYVTSRLDIPMMDQGVYTRGRVVIGDDVWIGAGAIILDGVQIGQGCIVGAGAVVTKNLPDYAVVAGVPATVKKIRSAVVGHTGIP</sequence>
<dbReference type="Pfam" id="PF00132">
    <property type="entry name" value="Hexapep"/>
    <property type="match status" value="1"/>
</dbReference>